<dbReference type="InterPro" id="IPR027974">
    <property type="entry name" value="DUF4470"/>
</dbReference>
<dbReference type="GO" id="GO:0008270">
    <property type="term" value="F:zinc ion binding"/>
    <property type="evidence" value="ECO:0007669"/>
    <property type="project" value="UniProtKB-KW"/>
</dbReference>
<reference evidence="7" key="2">
    <citation type="submission" date="2023-05" db="EMBL/GenBank/DDBJ databases">
        <authorList>
            <consortium name="Lawrence Berkeley National Laboratory"/>
            <person name="Steindorff A."/>
            <person name="Hensen N."/>
            <person name="Bonometti L."/>
            <person name="Westerberg I."/>
            <person name="Brannstrom I.O."/>
            <person name="Guillou S."/>
            <person name="Cros-Aarteil S."/>
            <person name="Calhoun S."/>
            <person name="Haridas S."/>
            <person name="Kuo A."/>
            <person name="Mondo S."/>
            <person name="Pangilinan J."/>
            <person name="Riley R."/>
            <person name="Labutti K."/>
            <person name="Andreopoulos B."/>
            <person name="Lipzen A."/>
            <person name="Chen C."/>
            <person name="Yanf M."/>
            <person name="Daum C."/>
            <person name="Ng V."/>
            <person name="Clum A."/>
            <person name="Ohm R."/>
            <person name="Martin F."/>
            <person name="Silar P."/>
            <person name="Natvig D."/>
            <person name="Lalanne C."/>
            <person name="Gautier V."/>
            <person name="Ament-Velasquez S.L."/>
            <person name="Kruys A."/>
            <person name="Hutchinson M.I."/>
            <person name="Powell A.J."/>
            <person name="Barry K."/>
            <person name="Miller A.N."/>
            <person name="Grigoriev I.V."/>
            <person name="Debuchy R."/>
            <person name="Gladieux P."/>
            <person name="Thoren M.H."/>
            <person name="Johannesson H."/>
        </authorList>
    </citation>
    <scope>NUCLEOTIDE SEQUENCE</scope>
    <source>
        <strain evidence="7">CBS 141.50</strain>
    </source>
</reference>
<dbReference type="EMBL" id="MU853606">
    <property type="protein sequence ID" value="KAK4141757.1"/>
    <property type="molecule type" value="Genomic_DNA"/>
</dbReference>
<evidence type="ECO:0000256" key="2">
    <source>
        <dbReference type="ARBA" id="ARBA00022771"/>
    </source>
</evidence>
<evidence type="ECO:0000256" key="3">
    <source>
        <dbReference type="ARBA" id="ARBA00022833"/>
    </source>
</evidence>
<dbReference type="GO" id="GO:0005634">
    <property type="term" value="C:nucleus"/>
    <property type="evidence" value="ECO:0007669"/>
    <property type="project" value="TreeGrafter"/>
</dbReference>
<dbReference type="PROSITE" id="PS50865">
    <property type="entry name" value="ZF_MYND_2"/>
    <property type="match status" value="1"/>
</dbReference>
<gene>
    <name evidence="7" type="ORF">C8A04DRAFT_30601</name>
</gene>
<organism evidence="7 8">
    <name type="scientific">Dichotomopilus funicola</name>
    <dbReference type="NCBI Taxonomy" id="1934379"/>
    <lineage>
        <taxon>Eukaryota</taxon>
        <taxon>Fungi</taxon>
        <taxon>Dikarya</taxon>
        <taxon>Ascomycota</taxon>
        <taxon>Pezizomycotina</taxon>
        <taxon>Sordariomycetes</taxon>
        <taxon>Sordariomycetidae</taxon>
        <taxon>Sordariales</taxon>
        <taxon>Chaetomiaceae</taxon>
        <taxon>Dichotomopilus</taxon>
    </lineage>
</organism>
<dbReference type="GO" id="GO:0000981">
    <property type="term" value="F:DNA-binding transcription factor activity, RNA polymerase II-specific"/>
    <property type="evidence" value="ECO:0007669"/>
    <property type="project" value="TreeGrafter"/>
</dbReference>
<dbReference type="PROSITE" id="PS01360">
    <property type="entry name" value="ZF_MYND_1"/>
    <property type="match status" value="1"/>
</dbReference>
<evidence type="ECO:0000313" key="7">
    <source>
        <dbReference type="EMBL" id="KAK4141757.1"/>
    </source>
</evidence>
<accession>A0AAN6ZKF7</accession>
<sequence length="1332" mass="144149">MLTPGYANRWFHFYPVGNTPAVCLTQGLPPGLKADMLLLGCGDVRNILFTAQCDASRDMDITCCDVEPAILARNILLITLLLNTRSSTPEFNKTLWSIYYNPLLPGPATTQSQTLTLIQTQAQTLLSHSTSLTTWNSPSNPYSPLIQFTTQATIASVAAVWKFYASASTTNNEETQTELKSLFRKAGAHGREVGAESTSVLGVVRASTPAAVEGEAVRYGGKLGRLFWECGHLDLESGVDLGSLESNKANPMFGSPDETVRVHYGLGPLEGFHLGCAYLPVVSMEGSSSGTGEGQGEGKGDRLEKLVNTAKREFGMWCDAFRAVVAAGRIKLRFFAGDAFLFAHTLQHRAMTGSSRSAGWYRMRHGGFKPLVLEEEQYGREGDAPVQFNVIDTSNLVDHLGAWNLLAAVSPLLSEESAGATLYTESQTRPPNSAEHLEDVLGSDPSTVSLLLGLVPAEYVTNTSPWPVGDEQALELRISGGNANDPNEQTKNQAPMHTRISWKRPFSQSGRPGLEPLHIDPEELAVVLCRVYNQLYPAENVLALLANMSLSKAQGASLPTYTRAGFAAVLKIIRGRVATDWDHAMGLFLELVERKGSMMNTHYLQELYLYMHLLKVHSVETFSDFAGFRAEVMATSRGDNDNETWKRFLAWQNMPSSMVLTLKVPRSALSALTQPDAKAIGTIPVHGVVRAPLDQFLHGWENFFPAVQLAFGTLSTSGTPFSNSFRVSIREDPTGWQGTSPLLVSFRVPSWSLFIDPDNPPLAGFAIQSTPVTSSPTLIRQLGLELSVFRVAVTDFDAVCITPDLPNQTGNVVIPGFAPRSLVSSSPSTTDPRFKLTITAHAGPQLRLSGLSARLDILTPALKAALLSGSAISVTVTDPSHVAVIIGIAAPMEVRFPFAVDEGIRVRVARSSSYVELVAGVVSDPWERPHKAFTALLIAPVAGNGSQNPVCWTLPYVTFSSATPALSLGPYTNPHDNPLTFLTPHLARLFTAHELQLLDNPLKLRPLIGSPPQNARLSFKETLQALFLHAAGLVSPPAHTQTPTKPKINTKGTHFSKSRSRLYILRPSSSLPSPTSSPESSPDSSSAERSYLRSQLQAMIARNLGMVTLCCVGDILLFLSRLHLDTARRTVLWDAAVVVVSPGVMAAVRDAVKNGDVEDDTEKTEFVVEAEEEGIWRGVLPAWAERSRIGWEHGGDCAYNEAGSSGTWQAPVSWEGNKEVFCDCGKGSFPPDWAHSDLPLSLWEILKPHAVRVAIAPVFASALAGPLGVKREEVKVTSGGAGDGERQCRGCGSWVAKEGGTLKACGKCGGVKYCGRACQRGDWKRHKGGCKK</sequence>
<dbReference type="Pfam" id="PF01753">
    <property type="entry name" value="zf-MYND"/>
    <property type="match status" value="1"/>
</dbReference>
<proteinExistence type="predicted"/>
<evidence type="ECO:0000256" key="1">
    <source>
        <dbReference type="ARBA" id="ARBA00022723"/>
    </source>
</evidence>
<feature type="compositionally biased region" description="Low complexity" evidence="5">
    <location>
        <begin position="1066"/>
        <end position="1085"/>
    </location>
</feature>
<dbReference type="PANTHER" id="PTHR10237:SF15">
    <property type="entry name" value="LD37257P"/>
    <property type="match status" value="1"/>
</dbReference>
<dbReference type="GeneID" id="87818049"/>
<dbReference type="InterPro" id="IPR024119">
    <property type="entry name" value="TF_DEAF-1"/>
</dbReference>
<dbReference type="Proteomes" id="UP001302676">
    <property type="component" value="Unassembled WGS sequence"/>
</dbReference>
<keyword evidence="3" id="KW-0862">Zinc</keyword>
<feature type="region of interest" description="Disordered" evidence="5">
    <location>
        <begin position="1066"/>
        <end position="1088"/>
    </location>
</feature>
<evidence type="ECO:0000259" key="6">
    <source>
        <dbReference type="PROSITE" id="PS50865"/>
    </source>
</evidence>
<evidence type="ECO:0000256" key="4">
    <source>
        <dbReference type="PROSITE-ProRule" id="PRU00134"/>
    </source>
</evidence>
<reference evidence="7" key="1">
    <citation type="journal article" date="2023" name="Mol. Phylogenet. Evol.">
        <title>Genome-scale phylogeny and comparative genomics of the fungal order Sordariales.</title>
        <authorList>
            <person name="Hensen N."/>
            <person name="Bonometti L."/>
            <person name="Westerberg I."/>
            <person name="Brannstrom I.O."/>
            <person name="Guillou S."/>
            <person name="Cros-Aarteil S."/>
            <person name="Calhoun S."/>
            <person name="Haridas S."/>
            <person name="Kuo A."/>
            <person name="Mondo S."/>
            <person name="Pangilinan J."/>
            <person name="Riley R."/>
            <person name="LaButti K."/>
            <person name="Andreopoulos B."/>
            <person name="Lipzen A."/>
            <person name="Chen C."/>
            <person name="Yan M."/>
            <person name="Daum C."/>
            <person name="Ng V."/>
            <person name="Clum A."/>
            <person name="Steindorff A."/>
            <person name="Ohm R.A."/>
            <person name="Martin F."/>
            <person name="Silar P."/>
            <person name="Natvig D.O."/>
            <person name="Lalanne C."/>
            <person name="Gautier V."/>
            <person name="Ament-Velasquez S.L."/>
            <person name="Kruys A."/>
            <person name="Hutchinson M.I."/>
            <person name="Powell A.J."/>
            <person name="Barry K."/>
            <person name="Miller A.N."/>
            <person name="Grigoriev I.V."/>
            <person name="Debuchy R."/>
            <person name="Gladieux P."/>
            <person name="Hiltunen Thoren M."/>
            <person name="Johannesson H."/>
        </authorList>
    </citation>
    <scope>NUCLEOTIDE SEQUENCE</scope>
    <source>
        <strain evidence="7">CBS 141.50</strain>
    </source>
</reference>
<dbReference type="SUPFAM" id="SSF144232">
    <property type="entry name" value="HIT/MYND zinc finger-like"/>
    <property type="match status" value="1"/>
</dbReference>
<protein>
    <recommendedName>
        <fullName evidence="6">MYND-type domain-containing protein</fullName>
    </recommendedName>
</protein>
<dbReference type="RefSeq" id="XP_062635128.1">
    <property type="nucleotide sequence ID" value="XM_062781436.1"/>
</dbReference>
<dbReference type="PANTHER" id="PTHR10237">
    <property type="entry name" value="DEFORMED EPIDERMAL AUTOREGULATORY FACTOR 1 HOMOLOG SUPPRESSIN"/>
    <property type="match status" value="1"/>
</dbReference>
<keyword evidence="2 4" id="KW-0863">Zinc-finger</keyword>
<keyword evidence="1" id="KW-0479">Metal-binding</keyword>
<evidence type="ECO:0000313" key="8">
    <source>
        <dbReference type="Proteomes" id="UP001302676"/>
    </source>
</evidence>
<keyword evidence="8" id="KW-1185">Reference proteome</keyword>
<dbReference type="InterPro" id="IPR002893">
    <property type="entry name" value="Znf_MYND"/>
</dbReference>
<comment type="caution">
    <text evidence="7">The sequence shown here is derived from an EMBL/GenBank/DDBJ whole genome shotgun (WGS) entry which is preliminary data.</text>
</comment>
<feature type="domain" description="MYND-type" evidence="6">
    <location>
        <begin position="1288"/>
        <end position="1330"/>
    </location>
</feature>
<name>A0AAN6ZKF7_9PEZI</name>
<dbReference type="Pfam" id="PF14737">
    <property type="entry name" value="DUF4470"/>
    <property type="match status" value="1"/>
</dbReference>
<evidence type="ECO:0000256" key="5">
    <source>
        <dbReference type="SAM" id="MobiDB-lite"/>
    </source>
</evidence>
<dbReference type="Gene3D" id="6.10.140.2220">
    <property type="match status" value="1"/>
</dbReference>